<protein>
    <recommendedName>
        <fullName evidence="4">Urease accessory protein UreD</fullName>
    </recommendedName>
</protein>
<dbReference type="PANTHER" id="PTHR33643:SF1">
    <property type="entry name" value="UREASE ACCESSORY PROTEIN D"/>
    <property type="match status" value="1"/>
</dbReference>
<accession>A0ABW4XHQ2</accession>
<dbReference type="PANTHER" id="PTHR33643">
    <property type="entry name" value="UREASE ACCESSORY PROTEIN D"/>
    <property type="match status" value="1"/>
</dbReference>
<comment type="function">
    <text evidence="4">Required for maturation of urease via the functional incorporation of the urease nickel metallocenter.</text>
</comment>
<dbReference type="RefSeq" id="WP_345337860.1">
    <property type="nucleotide sequence ID" value="NZ_BAABLI010000004.1"/>
</dbReference>
<proteinExistence type="inferred from homology"/>
<dbReference type="InterPro" id="IPR002669">
    <property type="entry name" value="UreD"/>
</dbReference>
<keyword evidence="3 4" id="KW-0143">Chaperone</keyword>
<keyword evidence="6" id="KW-1185">Reference proteome</keyword>
<organism evidence="5 6">
    <name type="scientific">Corallincola platygyrae</name>
    <dbReference type="NCBI Taxonomy" id="1193278"/>
    <lineage>
        <taxon>Bacteria</taxon>
        <taxon>Pseudomonadati</taxon>
        <taxon>Pseudomonadota</taxon>
        <taxon>Gammaproteobacteria</taxon>
        <taxon>Alteromonadales</taxon>
        <taxon>Psychromonadaceae</taxon>
        <taxon>Corallincola</taxon>
    </lineage>
</organism>
<comment type="subcellular location">
    <subcellularLocation>
        <location evidence="4">Cytoplasm</location>
    </subcellularLocation>
</comment>
<dbReference type="HAMAP" id="MF_01384">
    <property type="entry name" value="UreD"/>
    <property type="match status" value="1"/>
</dbReference>
<evidence type="ECO:0000256" key="2">
    <source>
        <dbReference type="ARBA" id="ARBA00022988"/>
    </source>
</evidence>
<evidence type="ECO:0000256" key="3">
    <source>
        <dbReference type="ARBA" id="ARBA00023186"/>
    </source>
</evidence>
<keyword evidence="2 4" id="KW-0996">Nickel insertion</keyword>
<evidence type="ECO:0000256" key="1">
    <source>
        <dbReference type="ARBA" id="ARBA00007177"/>
    </source>
</evidence>
<evidence type="ECO:0000313" key="6">
    <source>
        <dbReference type="Proteomes" id="UP001597380"/>
    </source>
</evidence>
<evidence type="ECO:0000256" key="4">
    <source>
        <dbReference type="HAMAP-Rule" id="MF_01384"/>
    </source>
</evidence>
<comment type="caution">
    <text evidence="5">The sequence shown here is derived from an EMBL/GenBank/DDBJ whole genome shotgun (WGS) entry which is preliminary data.</text>
</comment>
<evidence type="ECO:0000313" key="5">
    <source>
        <dbReference type="EMBL" id="MFD2095071.1"/>
    </source>
</evidence>
<comment type="subunit">
    <text evidence="4">UreD, UreF and UreG form a complex that acts as a GTP-hydrolysis-dependent molecular chaperone, activating the urease apoprotein by helping to assemble the nickel containing metallocenter of UreC. The UreE protein probably delivers the nickel.</text>
</comment>
<comment type="similarity">
    <text evidence="1 4">Belongs to the UreD family.</text>
</comment>
<name>A0ABW4XHQ2_9GAMM</name>
<dbReference type="EMBL" id="JBHUHT010000007">
    <property type="protein sequence ID" value="MFD2095071.1"/>
    <property type="molecule type" value="Genomic_DNA"/>
</dbReference>
<sequence>MSGPLPFQSSDDLLPSCQDSESSVIVRASEITGLGLDRHWPAMLTLGFDSAKQGDSQRTRMHQMQFKGPLRVQRPFYPEDGACHVYLLHPPGGLVSGDDLAIQVECQPDAHALLTTPSAGKIYHADTDGVVQRQTTAITVTDARCEWLPMETIVFDGAHGVLKTAIQLHGNAKFIGMDVVCLGRPASALPFSTGVIEQHLSLYHNGVPLLLERQRLSGNDPLLYAKAGFQQATVSGTLLAFAGENICDERAAEFSLEMLVEKLRDALPQRDGDDWFSVTERLGVIVVRYLGHNSERAQQGLRQAWQILRPDVIGTAPVIPRVWNT</sequence>
<gene>
    <name evidence="4" type="primary">ureD</name>
    <name evidence="5" type="ORF">ACFSJ3_03680</name>
</gene>
<reference evidence="6" key="1">
    <citation type="journal article" date="2019" name="Int. J. Syst. Evol. Microbiol.">
        <title>The Global Catalogue of Microorganisms (GCM) 10K type strain sequencing project: providing services to taxonomists for standard genome sequencing and annotation.</title>
        <authorList>
            <consortium name="The Broad Institute Genomics Platform"/>
            <consortium name="The Broad Institute Genome Sequencing Center for Infectious Disease"/>
            <person name="Wu L."/>
            <person name="Ma J."/>
        </authorList>
    </citation>
    <scope>NUCLEOTIDE SEQUENCE [LARGE SCALE GENOMIC DNA]</scope>
    <source>
        <strain evidence="6">CGMCC 1.10992</strain>
    </source>
</reference>
<dbReference type="Pfam" id="PF01774">
    <property type="entry name" value="UreD"/>
    <property type="match status" value="1"/>
</dbReference>
<dbReference type="Proteomes" id="UP001597380">
    <property type="component" value="Unassembled WGS sequence"/>
</dbReference>
<keyword evidence="4" id="KW-0963">Cytoplasm</keyword>